<dbReference type="FunFam" id="1.10.357.20:FF:000001">
    <property type="entry name" value="Solute carrier family 41 member 2"/>
    <property type="match status" value="1"/>
</dbReference>
<evidence type="ECO:0000256" key="1">
    <source>
        <dbReference type="ARBA" id="ARBA00004141"/>
    </source>
</evidence>
<evidence type="ECO:0000256" key="6">
    <source>
        <dbReference type="ARBA" id="ARBA00022989"/>
    </source>
</evidence>
<feature type="domain" description="SLC41A/MgtE integral membrane" evidence="9">
    <location>
        <begin position="333"/>
        <end position="477"/>
    </location>
</feature>
<evidence type="ECO:0000256" key="5">
    <source>
        <dbReference type="ARBA" id="ARBA00022842"/>
    </source>
</evidence>
<dbReference type="PANTHER" id="PTHR16228">
    <property type="entry name" value="DIVALENT CATION TRANSPORTER SOLUTE CARRIER FAMILY 41"/>
    <property type="match status" value="1"/>
</dbReference>
<keyword evidence="7" id="KW-0406">Ion transport</keyword>
<gene>
    <name evidence="10" type="primary">WBGene00276949</name>
</gene>
<evidence type="ECO:0000256" key="7">
    <source>
        <dbReference type="ARBA" id="ARBA00023065"/>
    </source>
</evidence>
<dbReference type="AlphaFoldDB" id="A0A2A6CAZ8"/>
<evidence type="ECO:0000256" key="3">
    <source>
        <dbReference type="ARBA" id="ARBA00022448"/>
    </source>
</evidence>
<accession>A0A8R1YX57</accession>
<reference evidence="11" key="1">
    <citation type="journal article" date="2008" name="Nat. Genet.">
        <title>The Pristionchus pacificus genome provides a unique perspective on nematode lifestyle and parasitism.</title>
        <authorList>
            <person name="Dieterich C."/>
            <person name="Clifton S.W."/>
            <person name="Schuster L.N."/>
            <person name="Chinwalla A."/>
            <person name="Delehaunty K."/>
            <person name="Dinkelacker I."/>
            <person name="Fulton L."/>
            <person name="Fulton R."/>
            <person name="Godfrey J."/>
            <person name="Minx P."/>
            <person name="Mitreva M."/>
            <person name="Roeseler W."/>
            <person name="Tian H."/>
            <person name="Witte H."/>
            <person name="Yang S.P."/>
            <person name="Wilson R.K."/>
            <person name="Sommer R.J."/>
        </authorList>
    </citation>
    <scope>NUCLEOTIDE SEQUENCE [LARGE SCALE GENOMIC DNA]</scope>
    <source>
        <strain evidence="11">PS312</strain>
    </source>
</reference>
<keyword evidence="6" id="KW-1133">Transmembrane helix</keyword>
<dbReference type="PANTHER" id="PTHR16228:SF21">
    <property type="entry name" value="SLC41A_MGTE INTEGRAL MEMBRANE DOMAIN-CONTAINING PROTEIN"/>
    <property type="match status" value="1"/>
</dbReference>
<organism evidence="10 11">
    <name type="scientific">Pristionchus pacificus</name>
    <name type="common">Parasitic nematode worm</name>
    <dbReference type="NCBI Taxonomy" id="54126"/>
    <lineage>
        <taxon>Eukaryota</taxon>
        <taxon>Metazoa</taxon>
        <taxon>Ecdysozoa</taxon>
        <taxon>Nematoda</taxon>
        <taxon>Chromadorea</taxon>
        <taxon>Rhabditida</taxon>
        <taxon>Rhabditina</taxon>
        <taxon>Diplogasteromorpha</taxon>
        <taxon>Diplogasteroidea</taxon>
        <taxon>Neodiplogasteridae</taxon>
        <taxon>Pristionchus</taxon>
    </lineage>
</organism>
<dbReference type="InterPro" id="IPR036739">
    <property type="entry name" value="SLC41_membr_dom_sf"/>
</dbReference>
<evidence type="ECO:0000259" key="9">
    <source>
        <dbReference type="Pfam" id="PF01769"/>
    </source>
</evidence>
<dbReference type="Pfam" id="PF01769">
    <property type="entry name" value="MgtE"/>
    <property type="match status" value="2"/>
</dbReference>
<evidence type="ECO:0000313" key="10">
    <source>
        <dbReference type="EnsemblMetazoa" id="PPA38580.1"/>
    </source>
</evidence>
<sequence>MGIAFDPSGLSEEMEPIDSPMGELEKTAEEMRIRIESFSDTNIQGEDIDWILAPLSITIFKMKLSARSGHPPRQESLRAFVLQLIGPFLLAGLGLLCTGLLLDKATSTPFFVKIPEAVILVPVLLGLKGNLEMTFAARLSTLANVGLMDTRSQIVTAFLSNMALIQVQAVVVSSLAVGTTLILKELHGDSIIWSEVVCLLSTCVSTSSILSFALGTLILIIILAAKKCKVDPDNITTPIAAALGDLSTLAMMMFLGGLLLPLSSSHLPFLLLLLLFFLTFAIISATIAALNDLTRDVLIRGWYALIGAMIISCSSGEILKKAVGMYPGIAVFQPLVNGIGGNIVAVQASRISTSLHQGSKLKSEDERGIIHFCSPWRAFFSRETDSSASRTLLLLSLFSHSIFFSIIFLLPEPGPPYHFSLLLTSAYLLVAFIQVGTLLFLCQWIVRFLWRKRIDPDSSAIPILTATGDLLGSTLLTASFWILNNFFSFLNLGKEIVS</sequence>
<proteinExistence type="inferred from homology"/>
<dbReference type="Gene3D" id="1.10.357.20">
    <property type="entry name" value="SLC41 divalent cation transporters, integral membrane domain"/>
    <property type="match status" value="2"/>
</dbReference>
<dbReference type="OrthoDB" id="5791097at2759"/>
<keyword evidence="3" id="KW-0813">Transport</keyword>
<feature type="domain" description="SLC41A/MgtE integral membrane" evidence="9">
    <location>
        <begin position="121"/>
        <end position="253"/>
    </location>
</feature>
<comment type="similarity">
    <text evidence="2">Belongs to the SLC41A transporter family.</text>
</comment>
<evidence type="ECO:0000256" key="8">
    <source>
        <dbReference type="ARBA" id="ARBA00023136"/>
    </source>
</evidence>
<keyword evidence="11" id="KW-1185">Reference proteome</keyword>
<reference evidence="10" key="2">
    <citation type="submission" date="2022-06" db="UniProtKB">
        <authorList>
            <consortium name="EnsemblMetazoa"/>
        </authorList>
    </citation>
    <scope>IDENTIFICATION</scope>
    <source>
        <strain evidence="10">PS312</strain>
    </source>
</reference>
<evidence type="ECO:0000256" key="2">
    <source>
        <dbReference type="ARBA" id="ARBA00009749"/>
    </source>
</evidence>
<comment type="subcellular location">
    <subcellularLocation>
        <location evidence="1">Membrane</location>
        <topology evidence="1">Multi-pass membrane protein</topology>
    </subcellularLocation>
</comment>
<keyword evidence="8" id="KW-0472">Membrane</keyword>
<accession>A0A2A6CAZ8</accession>
<dbReference type="Proteomes" id="UP000005239">
    <property type="component" value="Unassembled WGS sequence"/>
</dbReference>
<protein>
    <recommendedName>
        <fullName evidence="9">SLC41A/MgtE integral membrane domain-containing protein</fullName>
    </recommendedName>
</protein>
<name>A0A2A6CAZ8_PRIPA</name>
<dbReference type="InterPro" id="IPR006667">
    <property type="entry name" value="SLC41_membr_dom"/>
</dbReference>
<keyword evidence="5" id="KW-0460">Magnesium</keyword>
<dbReference type="SUPFAM" id="SSF161093">
    <property type="entry name" value="MgtE membrane domain-like"/>
    <property type="match status" value="2"/>
</dbReference>
<dbReference type="GO" id="GO:0008324">
    <property type="term" value="F:monoatomic cation transmembrane transporter activity"/>
    <property type="evidence" value="ECO:0007669"/>
    <property type="project" value="InterPro"/>
</dbReference>
<dbReference type="InterPro" id="IPR045349">
    <property type="entry name" value="SLC41A1-3"/>
</dbReference>
<dbReference type="GO" id="GO:0005886">
    <property type="term" value="C:plasma membrane"/>
    <property type="evidence" value="ECO:0000318"/>
    <property type="project" value="GO_Central"/>
</dbReference>
<keyword evidence="4" id="KW-0812">Transmembrane</keyword>
<evidence type="ECO:0000256" key="4">
    <source>
        <dbReference type="ARBA" id="ARBA00022692"/>
    </source>
</evidence>
<evidence type="ECO:0000313" key="11">
    <source>
        <dbReference type="Proteomes" id="UP000005239"/>
    </source>
</evidence>
<dbReference type="EnsemblMetazoa" id="PPA38580.1">
    <property type="protein sequence ID" value="PPA38580.1"/>
    <property type="gene ID" value="WBGene00276949"/>
</dbReference>